<evidence type="ECO:0000256" key="1">
    <source>
        <dbReference type="SAM" id="MobiDB-lite"/>
    </source>
</evidence>
<feature type="region of interest" description="Disordered" evidence="1">
    <location>
        <begin position="54"/>
        <end position="98"/>
    </location>
</feature>
<dbReference type="AlphaFoldDB" id="A0AAN9AW41"/>
<keyword evidence="3" id="KW-1185">Reference proteome</keyword>
<accession>A0AAN9AW41</accession>
<sequence length="116" mass="12413">MPTPLTSYPPLILDLREHQEQVTLAEGQGTGRRRDFVRSVKTDDKQAVLLPPPSVNAENIIGSGRDSEPKAAIPLPSASSESSGPGPDHAFAKRDTTTCEGIVIGTQTTSSWQSCR</sequence>
<protein>
    <submittedName>
        <fullName evidence="2">Uncharacterized protein</fullName>
    </submittedName>
</protein>
<reference evidence="2 3" key="1">
    <citation type="submission" date="2024-02" db="EMBL/GenBank/DDBJ databases">
        <title>Chromosome-scale genome assembly of the rough periwinkle Littorina saxatilis.</title>
        <authorList>
            <person name="De Jode A."/>
            <person name="Faria R."/>
            <person name="Formenti G."/>
            <person name="Sims Y."/>
            <person name="Smith T.P."/>
            <person name="Tracey A."/>
            <person name="Wood J.M.D."/>
            <person name="Zagrodzka Z.B."/>
            <person name="Johannesson K."/>
            <person name="Butlin R.K."/>
            <person name="Leder E.H."/>
        </authorList>
    </citation>
    <scope>NUCLEOTIDE SEQUENCE [LARGE SCALE GENOMIC DNA]</scope>
    <source>
        <strain evidence="2">Snail1</strain>
        <tissue evidence="2">Muscle</tissue>
    </source>
</reference>
<evidence type="ECO:0000313" key="3">
    <source>
        <dbReference type="Proteomes" id="UP001374579"/>
    </source>
</evidence>
<proteinExistence type="predicted"/>
<organism evidence="2 3">
    <name type="scientific">Littorina saxatilis</name>
    <dbReference type="NCBI Taxonomy" id="31220"/>
    <lineage>
        <taxon>Eukaryota</taxon>
        <taxon>Metazoa</taxon>
        <taxon>Spiralia</taxon>
        <taxon>Lophotrochozoa</taxon>
        <taxon>Mollusca</taxon>
        <taxon>Gastropoda</taxon>
        <taxon>Caenogastropoda</taxon>
        <taxon>Littorinimorpha</taxon>
        <taxon>Littorinoidea</taxon>
        <taxon>Littorinidae</taxon>
        <taxon>Littorina</taxon>
    </lineage>
</organism>
<name>A0AAN9AW41_9CAEN</name>
<dbReference type="Proteomes" id="UP001374579">
    <property type="component" value="Unassembled WGS sequence"/>
</dbReference>
<gene>
    <name evidence="2" type="ORF">V1264_007338</name>
</gene>
<feature type="compositionally biased region" description="Low complexity" evidence="1">
    <location>
        <begin position="74"/>
        <end position="87"/>
    </location>
</feature>
<dbReference type="EMBL" id="JBAMIC010000019">
    <property type="protein sequence ID" value="KAK7093625.1"/>
    <property type="molecule type" value="Genomic_DNA"/>
</dbReference>
<comment type="caution">
    <text evidence="2">The sequence shown here is derived from an EMBL/GenBank/DDBJ whole genome shotgun (WGS) entry which is preliminary data.</text>
</comment>
<evidence type="ECO:0000313" key="2">
    <source>
        <dbReference type="EMBL" id="KAK7093625.1"/>
    </source>
</evidence>